<evidence type="ECO:0000313" key="2">
    <source>
        <dbReference type="Proteomes" id="UP000184286"/>
    </source>
</evidence>
<dbReference type="EMBL" id="MPOH02000078">
    <property type="protein sequence ID" value="OQD51637.1"/>
    <property type="molecule type" value="Genomic_DNA"/>
</dbReference>
<comment type="caution">
    <text evidence="1">The sequence shown here is derived from an EMBL/GenBank/DDBJ whole genome shotgun (WGS) entry which is preliminary data.</text>
</comment>
<dbReference type="InterPro" id="IPR025680">
    <property type="entry name" value="DddI"/>
</dbReference>
<dbReference type="Proteomes" id="UP000184286">
    <property type="component" value="Unassembled WGS sequence"/>
</dbReference>
<gene>
    <name evidence="1" type="ORF">BM536_038990</name>
</gene>
<reference evidence="1 2" key="2">
    <citation type="submission" date="2017-02" db="EMBL/GenBank/DDBJ databases">
        <title>Draft genome sequence of Streptomyces phaeoluteigriseus type strain DSM41896.</title>
        <authorList>
            <person name="Salih T.S."/>
            <person name="Algora Gallardo L."/>
            <person name="Melo Santos T."/>
            <person name="Filgueira Martinez S."/>
            <person name="Herron P.R."/>
        </authorList>
    </citation>
    <scope>NUCLEOTIDE SEQUENCE [LARGE SCALE GENOMIC DNA]</scope>
    <source>
        <strain evidence="1 2">DSM 41896</strain>
    </source>
</reference>
<protein>
    <recommendedName>
        <fullName evidence="3">Immunity protein Imm1</fullName>
    </recommendedName>
</protein>
<dbReference type="AlphaFoldDB" id="A0A1V6MH29"/>
<dbReference type="Pfam" id="PF14430">
    <property type="entry name" value="Imm1"/>
    <property type="match status" value="1"/>
</dbReference>
<evidence type="ECO:0008006" key="3">
    <source>
        <dbReference type="Google" id="ProtNLM"/>
    </source>
</evidence>
<dbReference type="STRING" id="114686.BM536_038990"/>
<proteinExistence type="predicted"/>
<organism evidence="1 2">
    <name type="scientific">Streptomyces phaeoluteigriseus</name>
    <dbReference type="NCBI Taxonomy" id="114686"/>
    <lineage>
        <taxon>Bacteria</taxon>
        <taxon>Bacillati</taxon>
        <taxon>Actinomycetota</taxon>
        <taxon>Actinomycetes</taxon>
        <taxon>Kitasatosporales</taxon>
        <taxon>Streptomycetaceae</taxon>
        <taxon>Streptomyces</taxon>
        <taxon>Streptomyces aurantiacus group</taxon>
    </lineage>
</organism>
<reference evidence="2" key="1">
    <citation type="submission" date="2016-11" db="EMBL/GenBank/DDBJ databases">
        <authorList>
            <person name="Schniete J.K."/>
            <person name="Salih T."/>
            <person name="Algora Gallardo L."/>
            <person name="Martinez Fernandez S."/>
            <person name="Herron P.R."/>
        </authorList>
    </citation>
    <scope>NUCLEOTIDE SEQUENCE [LARGE SCALE GENOMIC DNA]</scope>
    <source>
        <strain evidence="2">DSM 41896</strain>
    </source>
</reference>
<sequence length="168" mass="18790">MMLNVRSGATYSYAKTWPEMEELITRAVEEQRFVVPGVGAGDNVLFFFADGRHTADTHDWWPDNHLHVSVNVTTGYGGLVWYVSPDRADAAGDETSQWCWVSDNPTPPGSDPQVLSDPHSPLCFDPRSTLPVEQIRTALEEFCRAGTGDRPECVRWVHGEINGERLDD</sequence>
<accession>A0A1V6MH29</accession>
<evidence type="ECO:0000313" key="1">
    <source>
        <dbReference type="EMBL" id="OQD51637.1"/>
    </source>
</evidence>
<name>A0A1V6MH29_9ACTN</name>